<feature type="region of interest" description="Disordered" evidence="7">
    <location>
        <begin position="21"/>
        <end position="44"/>
    </location>
</feature>
<organism evidence="9 10">
    <name type="scientific">Fukomys damarensis</name>
    <name type="common">Damaraland mole rat</name>
    <name type="synonym">Cryptomys damarensis</name>
    <dbReference type="NCBI Taxonomy" id="885580"/>
    <lineage>
        <taxon>Eukaryota</taxon>
        <taxon>Metazoa</taxon>
        <taxon>Chordata</taxon>
        <taxon>Craniata</taxon>
        <taxon>Vertebrata</taxon>
        <taxon>Euteleostomi</taxon>
        <taxon>Mammalia</taxon>
        <taxon>Eutheria</taxon>
        <taxon>Euarchontoglires</taxon>
        <taxon>Glires</taxon>
        <taxon>Rodentia</taxon>
        <taxon>Hystricomorpha</taxon>
        <taxon>Bathyergidae</taxon>
        <taxon>Fukomys</taxon>
    </lineage>
</organism>
<evidence type="ECO:0000256" key="6">
    <source>
        <dbReference type="ARBA" id="ARBA00022807"/>
    </source>
</evidence>
<evidence type="ECO:0000256" key="2">
    <source>
        <dbReference type="ARBA" id="ARBA00012759"/>
    </source>
</evidence>
<dbReference type="GO" id="GO:0016579">
    <property type="term" value="P:protein deubiquitination"/>
    <property type="evidence" value="ECO:0007669"/>
    <property type="project" value="InterPro"/>
</dbReference>
<dbReference type="AlphaFoldDB" id="A0A091DHL2"/>
<evidence type="ECO:0000256" key="3">
    <source>
        <dbReference type="ARBA" id="ARBA00022670"/>
    </source>
</evidence>
<keyword evidence="10" id="KW-1185">Reference proteome</keyword>
<keyword evidence="6" id="KW-0788">Thiol protease</keyword>
<dbReference type="PROSITE" id="PS50235">
    <property type="entry name" value="USP_3"/>
    <property type="match status" value="1"/>
</dbReference>
<sequence length="339" mass="39058">MTLGFLGETCQSTLAESQQCSGESFEKKKESNNMKRKKEQPRGLSAWDHPHGLVGLHNIGQTCCLNSLIQVFIMNVDFTKILKRMTVPKVSEEQRTSVPFQLLLLLEKMQDSRRKAVRPVELAYCLQKNNVPLFVQHDAAQLYLTVWNLIRDQIQDMDLAERLQDLYTIRVKDTLVCKECTVESSRDSSLLTLPLSLFDMDSKPLRTLALKLTHLPQTLTIHLMRFSIKNARTEKVCHSLCFPESLDFSQVLPSEQDISEAEEQDEGQYELFAVIAHSGMADFGHYCAYVRNPVDGKWFCFNDSHVSWVSWKDIQCTYGNHSYRWQETAYILVYMKAKS</sequence>
<name>A0A091DHL2_FUKDA</name>
<dbReference type="PANTHER" id="PTHR24006:SF796">
    <property type="entry name" value="UBL CARBOXYL-TERMINAL HYDROLASE 18-RELATED"/>
    <property type="match status" value="1"/>
</dbReference>
<dbReference type="GO" id="GO:0004843">
    <property type="term" value="F:cysteine-type deubiquitinase activity"/>
    <property type="evidence" value="ECO:0007669"/>
    <property type="project" value="UniProtKB-EC"/>
</dbReference>
<accession>A0A091DHL2</accession>
<evidence type="ECO:0000256" key="7">
    <source>
        <dbReference type="SAM" id="MobiDB-lite"/>
    </source>
</evidence>
<keyword evidence="3" id="KW-0645">Protease</keyword>
<feature type="domain" description="USP" evidence="8">
    <location>
        <begin position="54"/>
        <end position="337"/>
    </location>
</feature>
<dbReference type="EMBL" id="KN122397">
    <property type="protein sequence ID" value="KFO30582.1"/>
    <property type="molecule type" value="Genomic_DNA"/>
</dbReference>
<dbReference type="Proteomes" id="UP000028990">
    <property type="component" value="Unassembled WGS sequence"/>
</dbReference>
<dbReference type="GO" id="GO:0005634">
    <property type="term" value="C:nucleus"/>
    <property type="evidence" value="ECO:0007669"/>
    <property type="project" value="TreeGrafter"/>
</dbReference>
<dbReference type="PROSITE" id="PS00972">
    <property type="entry name" value="USP_1"/>
    <property type="match status" value="1"/>
</dbReference>
<dbReference type="InterPro" id="IPR050164">
    <property type="entry name" value="Peptidase_C19"/>
</dbReference>
<dbReference type="eggNOG" id="KOG1863">
    <property type="taxonomic scope" value="Eukaryota"/>
</dbReference>
<dbReference type="EC" id="3.4.19.12" evidence="2"/>
<evidence type="ECO:0000313" key="10">
    <source>
        <dbReference type="Proteomes" id="UP000028990"/>
    </source>
</evidence>
<dbReference type="InterPro" id="IPR001394">
    <property type="entry name" value="Peptidase_C19_UCH"/>
</dbReference>
<proteinExistence type="predicted"/>
<evidence type="ECO:0000256" key="1">
    <source>
        <dbReference type="ARBA" id="ARBA00000707"/>
    </source>
</evidence>
<dbReference type="GO" id="GO:0005829">
    <property type="term" value="C:cytosol"/>
    <property type="evidence" value="ECO:0007669"/>
    <property type="project" value="TreeGrafter"/>
</dbReference>
<evidence type="ECO:0000256" key="4">
    <source>
        <dbReference type="ARBA" id="ARBA00022786"/>
    </source>
</evidence>
<dbReference type="Pfam" id="PF00443">
    <property type="entry name" value="UCH"/>
    <property type="match status" value="1"/>
</dbReference>
<dbReference type="InterPro" id="IPR028889">
    <property type="entry name" value="USP"/>
</dbReference>
<dbReference type="SUPFAM" id="SSF54001">
    <property type="entry name" value="Cysteine proteinases"/>
    <property type="match status" value="1"/>
</dbReference>
<gene>
    <name evidence="9" type="ORF">H920_07960</name>
</gene>
<feature type="compositionally biased region" description="Basic and acidic residues" evidence="7">
    <location>
        <begin position="24"/>
        <end position="33"/>
    </location>
</feature>
<keyword evidence="4" id="KW-0833">Ubl conjugation pathway</keyword>
<keyword evidence="5 9" id="KW-0378">Hydrolase</keyword>
<reference evidence="9 10" key="1">
    <citation type="submission" date="2013-11" db="EMBL/GenBank/DDBJ databases">
        <title>The Damaraland mole rat (Fukomys damarensis) genome and evolution of African mole rats.</title>
        <authorList>
            <person name="Gladyshev V.N."/>
            <person name="Fang X."/>
        </authorList>
    </citation>
    <scope>NUCLEOTIDE SEQUENCE [LARGE SCALE GENOMIC DNA]</scope>
    <source>
        <tissue evidence="9">Liver</tissue>
    </source>
</reference>
<dbReference type="InterPro" id="IPR018200">
    <property type="entry name" value="USP_CS"/>
</dbReference>
<comment type="catalytic activity">
    <reaction evidence="1">
        <text>Thiol-dependent hydrolysis of ester, thioester, amide, peptide and isopeptide bonds formed by the C-terminal Gly of ubiquitin (a 76-residue protein attached to proteins as an intracellular targeting signal).</text>
        <dbReference type="EC" id="3.4.19.12"/>
    </reaction>
</comment>
<evidence type="ECO:0000259" key="8">
    <source>
        <dbReference type="PROSITE" id="PS50235"/>
    </source>
</evidence>
<dbReference type="PANTHER" id="PTHR24006">
    <property type="entry name" value="UBIQUITIN CARBOXYL-TERMINAL HYDROLASE"/>
    <property type="match status" value="1"/>
</dbReference>
<dbReference type="Gene3D" id="3.90.70.10">
    <property type="entry name" value="Cysteine proteinases"/>
    <property type="match status" value="2"/>
</dbReference>
<dbReference type="PROSITE" id="PS00973">
    <property type="entry name" value="USP_2"/>
    <property type="match status" value="1"/>
</dbReference>
<dbReference type="GO" id="GO:0006508">
    <property type="term" value="P:proteolysis"/>
    <property type="evidence" value="ECO:0007669"/>
    <property type="project" value="UniProtKB-KW"/>
</dbReference>
<dbReference type="STRING" id="885580.ENSFDAP00000000032"/>
<evidence type="ECO:0000313" key="9">
    <source>
        <dbReference type="EMBL" id="KFO30582.1"/>
    </source>
</evidence>
<evidence type="ECO:0000256" key="5">
    <source>
        <dbReference type="ARBA" id="ARBA00022801"/>
    </source>
</evidence>
<dbReference type="InterPro" id="IPR038765">
    <property type="entry name" value="Papain-like_cys_pep_sf"/>
</dbReference>
<protein>
    <recommendedName>
        <fullName evidence="2">ubiquitinyl hydrolase 1</fullName>
        <ecNumber evidence="2">3.4.19.12</ecNumber>
    </recommendedName>
</protein>